<gene>
    <name evidence="2" type="ORF">DCF17_06110</name>
</gene>
<organism evidence="2 3">
    <name type="scientific">Shackletoniella antarctica</name>
    <dbReference type="NCBI Taxonomy" id="268115"/>
    <lineage>
        <taxon>Bacteria</taxon>
        <taxon>Bacillati</taxon>
        <taxon>Cyanobacteriota</taxon>
        <taxon>Cyanophyceae</taxon>
        <taxon>Oculatellales</taxon>
        <taxon>Oculatellaceae</taxon>
        <taxon>Shackletoniella</taxon>
    </lineage>
</organism>
<dbReference type="Proteomes" id="UP000249081">
    <property type="component" value="Unassembled WGS sequence"/>
</dbReference>
<dbReference type="EMBL" id="QBMN01000029">
    <property type="protein sequence ID" value="PZO43211.1"/>
    <property type="molecule type" value="Genomic_DNA"/>
</dbReference>
<proteinExistence type="predicted"/>
<comment type="caution">
    <text evidence="2">The sequence shown here is derived from an EMBL/GenBank/DDBJ whole genome shotgun (WGS) entry which is preliminary data.</text>
</comment>
<feature type="chain" id="PRO_5016109543" evidence="1">
    <location>
        <begin position="41"/>
        <end position="113"/>
    </location>
</feature>
<protein>
    <submittedName>
        <fullName evidence="2">Uncharacterized protein</fullName>
    </submittedName>
</protein>
<evidence type="ECO:0000313" key="2">
    <source>
        <dbReference type="EMBL" id="PZO43211.1"/>
    </source>
</evidence>
<evidence type="ECO:0000313" key="3">
    <source>
        <dbReference type="Proteomes" id="UP000249081"/>
    </source>
</evidence>
<keyword evidence="1" id="KW-0732">Signal</keyword>
<feature type="signal peptide" evidence="1">
    <location>
        <begin position="1"/>
        <end position="40"/>
    </location>
</feature>
<accession>A0A2W4Y700</accession>
<name>A0A2W4Y700_9CYAN</name>
<reference evidence="3" key="1">
    <citation type="submission" date="2018-04" db="EMBL/GenBank/DDBJ databases">
        <authorList>
            <person name="Cornet L."/>
        </authorList>
    </citation>
    <scope>NUCLEOTIDE SEQUENCE [LARGE SCALE GENOMIC DNA]</scope>
</reference>
<reference evidence="2 3" key="2">
    <citation type="submission" date="2018-06" db="EMBL/GenBank/DDBJ databases">
        <title>Metagenomic assembly of (sub)arctic Cyanobacteria and their associated microbiome from non-axenic cultures.</title>
        <authorList>
            <person name="Baurain D."/>
        </authorList>
    </citation>
    <scope>NUCLEOTIDE SEQUENCE [LARGE SCALE GENOMIC DNA]</scope>
    <source>
        <strain evidence="2">ULC041bin1</strain>
    </source>
</reference>
<dbReference type="AlphaFoldDB" id="A0A2W4Y700"/>
<sequence>MQRLVTLTQEFCDRCLRSLALAALVSVMSWLMVAPEPAYAASTAETSTPVDQVMAAEPRDQAYEEALEVIDDPNGVQKAYKDNLKQYRQENPETGGLVEEAKELIEKITPSKN</sequence>
<evidence type="ECO:0000256" key="1">
    <source>
        <dbReference type="SAM" id="SignalP"/>
    </source>
</evidence>